<name>B4G3B1_DROPE</name>
<keyword evidence="4" id="KW-1185">Reference proteome</keyword>
<dbReference type="HOGENOM" id="CLU_170580_0_0_1"/>
<feature type="compositionally biased region" description="Low complexity" evidence="1">
    <location>
        <begin position="95"/>
        <end position="109"/>
    </location>
</feature>
<protein>
    <submittedName>
        <fullName evidence="3">GL24069</fullName>
    </submittedName>
</protein>
<reference evidence="3 4" key="1">
    <citation type="journal article" date="2007" name="Nature">
        <title>Evolution of genes and genomes on the Drosophila phylogeny.</title>
        <authorList>
            <consortium name="Drosophila 12 Genomes Consortium"/>
            <person name="Clark A.G."/>
            <person name="Eisen M.B."/>
            <person name="Smith D.R."/>
            <person name="Bergman C.M."/>
            <person name="Oliver B."/>
            <person name="Markow T.A."/>
            <person name="Kaufman T.C."/>
            <person name="Kellis M."/>
            <person name="Gelbart W."/>
            <person name="Iyer V.N."/>
            <person name="Pollard D.A."/>
            <person name="Sackton T.B."/>
            <person name="Larracuente A.M."/>
            <person name="Singh N.D."/>
            <person name="Abad J.P."/>
            <person name="Abt D.N."/>
            <person name="Adryan B."/>
            <person name="Aguade M."/>
            <person name="Akashi H."/>
            <person name="Anderson W.W."/>
            <person name="Aquadro C.F."/>
            <person name="Ardell D.H."/>
            <person name="Arguello R."/>
            <person name="Artieri C.G."/>
            <person name="Barbash D.A."/>
            <person name="Barker D."/>
            <person name="Barsanti P."/>
            <person name="Batterham P."/>
            <person name="Batzoglou S."/>
            <person name="Begun D."/>
            <person name="Bhutkar A."/>
            <person name="Blanco E."/>
            <person name="Bosak S.A."/>
            <person name="Bradley R.K."/>
            <person name="Brand A.D."/>
            <person name="Brent M.R."/>
            <person name="Brooks A.N."/>
            <person name="Brown R.H."/>
            <person name="Butlin R.K."/>
            <person name="Caggese C."/>
            <person name="Calvi B.R."/>
            <person name="Bernardo de Carvalho A."/>
            <person name="Caspi A."/>
            <person name="Castrezana S."/>
            <person name="Celniker S.E."/>
            <person name="Chang J.L."/>
            <person name="Chapple C."/>
            <person name="Chatterji S."/>
            <person name="Chinwalla A."/>
            <person name="Civetta A."/>
            <person name="Clifton S.W."/>
            <person name="Comeron J.M."/>
            <person name="Costello J.C."/>
            <person name="Coyne J.A."/>
            <person name="Daub J."/>
            <person name="David R.G."/>
            <person name="Delcher A.L."/>
            <person name="Delehaunty K."/>
            <person name="Do C.B."/>
            <person name="Ebling H."/>
            <person name="Edwards K."/>
            <person name="Eickbush T."/>
            <person name="Evans J.D."/>
            <person name="Filipski A."/>
            <person name="Findeiss S."/>
            <person name="Freyhult E."/>
            <person name="Fulton L."/>
            <person name="Fulton R."/>
            <person name="Garcia A.C."/>
            <person name="Gardiner A."/>
            <person name="Garfield D.A."/>
            <person name="Garvin B.E."/>
            <person name="Gibson G."/>
            <person name="Gilbert D."/>
            <person name="Gnerre S."/>
            <person name="Godfrey J."/>
            <person name="Good R."/>
            <person name="Gotea V."/>
            <person name="Gravely B."/>
            <person name="Greenberg A.J."/>
            <person name="Griffiths-Jones S."/>
            <person name="Gross S."/>
            <person name="Guigo R."/>
            <person name="Gustafson E.A."/>
            <person name="Haerty W."/>
            <person name="Hahn M.W."/>
            <person name="Halligan D.L."/>
            <person name="Halpern A.L."/>
            <person name="Halter G.M."/>
            <person name="Han M.V."/>
            <person name="Heger A."/>
            <person name="Hillier L."/>
            <person name="Hinrichs A.S."/>
            <person name="Holmes I."/>
            <person name="Hoskins R.A."/>
            <person name="Hubisz M.J."/>
            <person name="Hultmark D."/>
            <person name="Huntley M.A."/>
            <person name="Jaffe D.B."/>
            <person name="Jagadeeshan S."/>
            <person name="Jeck W.R."/>
            <person name="Johnson J."/>
            <person name="Jones C.D."/>
            <person name="Jordan W.C."/>
            <person name="Karpen G.H."/>
            <person name="Kataoka E."/>
            <person name="Keightley P.D."/>
            <person name="Kheradpour P."/>
            <person name="Kirkness E.F."/>
            <person name="Koerich L.B."/>
            <person name="Kristiansen K."/>
            <person name="Kudrna D."/>
            <person name="Kulathinal R.J."/>
            <person name="Kumar S."/>
            <person name="Kwok R."/>
            <person name="Lander E."/>
            <person name="Langley C.H."/>
            <person name="Lapoint R."/>
            <person name="Lazzaro B.P."/>
            <person name="Lee S.J."/>
            <person name="Levesque L."/>
            <person name="Li R."/>
            <person name="Lin C.F."/>
            <person name="Lin M.F."/>
            <person name="Lindblad-Toh K."/>
            <person name="Llopart A."/>
            <person name="Long M."/>
            <person name="Low L."/>
            <person name="Lozovsky E."/>
            <person name="Lu J."/>
            <person name="Luo M."/>
            <person name="Machado C.A."/>
            <person name="Makalowski W."/>
            <person name="Marzo M."/>
            <person name="Matsuda M."/>
            <person name="Matzkin L."/>
            <person name="McAllister B."/>
            <person name="McBride C.S."/>
            <person name="McKernan B."/>
            <person name="McKernan K."/>
            <person name="Mendez-Lago M."/>
            <person name="Minx P."/>
            <person name="Mollenhauer M.U."/>
            <person name="Montooth K."/>
            <person name="Mount S.M."/>
            <person name="Mu X."/>
            <person name="Myers E."/>
            <person name="Negre B."/>
            <person name="Newfeld S."/>
            <person name="Nielsen R."/>
            <person name="Noor M.A."/>
            <person name="O'Grady P."/>
            <person name="Pachter L."/>
            <person name="Papaceit M."/>
            <person name="Parisi M.J."/>
            <person name="Parisi M."/>
            <person name="Parts L."/>
            <person name="Pedersen J.S."/>
            <person name="Pesole G."/>
            <person name="Phillippy A.M."/>
            <person name="Ponting C.P."/>
            <person name="Pop M."/>
            <person name="Porcelli D."/>
            <person name="Powell J.R."/>
            <person name="Prohaska S."/>
            <person name="Pruitt K."/>
            <person name="Puig M."/>
            <person name="Quesneville H."/>
            <person name="Ram K.R."/>
            <person name="Rand D."/>
            <person name="Rasmussen M.D."/>
            <person name="Reed L.K."/>
            <person name="Reenan R."/>
            <person name="Reily A."/>
            <person name="Remington K.A."/>
            <person name="Rieger T.T."/>
            <person name="Ritchie M.G."/>
            <person name="Robin C."/>
            <person name="Rogers Y.H."/>
            <person name="Rohde C."/>
            <person name="Rozas J."/>
            <person name="Rubenfield M.J."/>
            <person name="Ruiz A."/>
            <person name="Russo S."/>
            <person name="Salzberg S.L."/>
            <person name="Sanchez-Gracia A."/>
            <person name="Saranga D.J."/>
            <person name="Sato H."/>
            <person name="Schaeffer S.W."/>
            <person name="Schatz M.C."/>
            <person name="Schlenke T."/>
            <person name="Schwartz R."/>
            <person name="Segarra C."/>
            <person name="Singh R.S."/>
            <person name="Sirot L."/>
            <person name="Sirota M."/>
            <person name="Sisneros N.B."/>
            <person name="Smith C.D."/>
            <person name="Smith T.F."/>
            <person name="Spieth J."/>
            <person name="Stage D.E."/>
            <person name="Stark A."/>
            <person name="Stephan W."/>
            <person name="Strausberg R.L."/>
            <person name="Strempel S."/>
            <person name="Sturgill D."/>
            <person name="Sutton G."/>
            <person name="Sutton G.G."/>
            <person name="Tao W."/>
            <person name="Teichmann S."/>
            <person name="Tobari Y.N."/>
            <person name="Tomimura Y."/>
            <person name="Tsolas J.M."/>
            <person name="Valente V.L."/>
            <person name="Venter E."/>
            <person name="Venter J.C."/>
            <person name="Vicario S."/>
            <person name="Vieira F.G."/>
            <person name="Vilella A.J."/>
            <person name="Villasante A."/>
            <person name="Walenz B."/>
            <person name="Wang J."/>
            <person name="Wasserman M."/>
            <person name="Watts T."/>
            <person name="Wilson D."/>
            <person name="Wilson R.K."/>
            <person name="Wing R.A."/>
            <person name="Wolfner M.F."/>
            <person name="Wong A."/>
            <person name="Wong G.K."/>
            <person name="Wu C.I."/>
            <person name="Wu G."/>
            <person name="Yamamoto D."/>
            <person name="Yang H.P."/>
            <person name="Yang S.P."/>
            <person name="Yorke J.A."/>
            <person name="Yoshida K."/>
            <person name="Zdobnov E."/>
            <person name="Zhang P."/>
            <person name="Zhang Y."/>
            <person name="Zimin A.V."/>
            <person name="Baldwin J."/>
            <person name="Abdouelleil A."/>
            <person name="Abdulkadir J."/>
            <person name="Abebe A."/>
            <person name="Abera B."/>
            <person name="Abreu J."/>
            <person name="Acer S.C."/>
            <person name="Aftuck L."/>
            <person name="Alexander A."/>
            <person name="An P."/>
            <person name="Anderson E."/>
            <person name="Anderson S."/>
            <person name="Arachi H."/>
            <person name="Azer M."/>
            <person name="Bachantsang P."/>
            <person name="Barry A."/>
            <person name="Bayul T."/>
            <person name="Berlin A."/>
            <person name="Bessette D."/>
            <person name="Bloom T."/>
            <person name="Blye J."/>
            <person name="Boguslavskiy L."/>
            <person name="Bonnet C."/>
            <person name="Boukhgalter B."/>
            <person name="Bourzgui I."/>
            <person name="Brown A."/>
            <person name="Cahill P."/>
            <person name="Channer S."/>
            <person name="Cheshatsang Y."/>
            <person name="Chuda L."/>
            <person name="Citroen M."/>
            <person name="Collymore A."/>
            <person name="Cooke P."/>
            <person name="Costello M."/>
            <person name="D'Aco K."/>
            <person name="Daza R."/>
            <person name="De Haan G."/>
            <person name="DeGray S."/>
            <person name="DeMaso C."/>
            <person name="Dhargay N."/>
            <person name="Dooley K."/>
            <person name="Dooley E."/>
            <person name="Doricent M."/>
            <person name="Dorje P."/>
            <person name="Dorjee K."/>
            <person name="Dupes A."/>
            <person name="Elong R."/>
            <person name="Falk J."/>
            <person name="Farina A."/>
            <person name="Faro S."/>
            <person name="Ferguson D."/>
            <person name="Fisher S."/>
            <person name="Foley C.D."/>
            <person name="Franke A."/>
            <person name="Friedrich D."/>
            <person name="Gadbois L."/>
            <person name="Gearin G."/>
            <person name="Gearin C.R."/>
            <person name="Giannoukos G."/>
            <person name="Goode T."/>
            <person name="Graham J."/>
            <person name="Grandbois E."/>
            <person name="Grewal S."/>
            <person name="Gyaltsen K."/>
            <person name="Hafez N."/>
            <person name="Hagos B."/>
            <person name="Hall J."/>
            <person name="Henson C."/>
            <person name="Hollinger A."/>
            <person name="Honan T."/>
            <person name="Huard M.D."/>
            <person name="Hughes L."/>
            <person name="Hurhula B."/>
            <person name="Husby M.E."/>
            <person name="Kamat A."/>
            <person name="Kanga B."/>
            <person name="Kashin S."/>
            <person name="Khazanovich D."/>
            <person name="Kisner P."/>
            <person name="Lance K."/>
            <person name="Lara M."/>
            <person name="Lee W."/>
            <person name="Lennon N."/>
            <person name="Letendre F."/>
            <person name="LeVine R."/>
            <person name="Lipovsky A."/>
            <person name="Liu X."/>
            <person name="Liu J."/>
            <person name="Liu S."/>
            <person name="Lokyitsang T."/>
            <person name="Lokyitsang Y."/>
            <person name="Lubonja R."/>
            <person name="Lui A."/>
            <person name="MacDonald P."/>
            <person name="Magnisalis V."/>
            <person name="Maru K."/>
            <person name="Matthews C."/>
            <person name="McCusker W."/>
            <person name="McDonough S."/>
            <person name="Mehta T."/>
            <person name="Meldrim J."/>
            <person name="Meneus L."/>
            <person name="Mihai O."/>
            <person name="Mihalev A."/>
            <person name="Mihova T."/>
            <person name="Mittelman R."/>
            <person name="Mlenga V."/>
            <person name="Montmayeur A."/>
            <person name="Mulrain L."/>
            <person name="Navidi A."/>
            <person name="Naylor J."/>
            <person name="Negash T."/>
            <person name="Nguyen T."/>
            <person name="Nguyen N."/>
            <person name="Nicol R."/>
            <person name="Norbu C."/>
            <person name="Norbu N."/>
            <person name="Novod N."/>
            <person name="O'Neill B."/>
            <person name="Osman S."/>
            <person name="Markiewicz E."/>
            <person name="Oyono O.L."/>
            <person name="Patti C."/>
            <person name="Phunkhang P."/>
            <person name="Pierre F."/>
            <person name="Priest M."/>
            <person name="Raghuraman S."/>
            <person name="Rege F."/>
            <person name="Reyes R."/>
            <person name="Rise C."/>
            <person name="Rogov P."/>
            <person name="Ross K."/>
            <person name="Ryan E."/>
            <person name="Settipalli S."/>
            <person name="Shea T."/>
            <person name="Sherpa N."/>
            <person name="Shi L."/>
            <person name="Shih D."/>
            <person name="Sparrow T."/>
            <person name="Spaulding J."/>
            <person name="Stalker J."/>
            <person name="Stange-Thomann N."/>
            <person name="Stavropoulos S."/>
            <person name="Stone C."/>
            <person name="Strader C."/>
            <person name="Tesfaye S."/>
            <person name="Thomson T."/>
            <person name="Thoulutsang Y."/>
            <person name="Thoulutsang D."/>
            <person name="Topham K."/>
            <person name="Topping I."/>
            <person name="Tsamla T."/>
            <person name="Vassiliev H."/>
            <person name="Vo A."/>
            <person name="Wangchuk T."/>
            <person name="Wangdi T."/>
            <person name="Weiand M."/>
            <person name="Wilkinson J."/>
            <person name="Wilson A."/>
            <person name="Yadav S."/>
            <person name="Young G."/>
            <person name="Yu Q."/>
            <person name="Zembek L."/>
            <person name="Zhong D."/>
            <person name="Zimmer A."/>
            <person name="Zwirko Z."/>
            <person name="Jaffe D.B."/>
            <person name="Alvarez P."/>
            <person name="Brockman W."/>
            <person name="Butler J."/>
            <person name="Chin C."/>
            <person name="Gnerre S."/>
            <person name="Grabherr M."/>
            <person name="Kleber M."/>
            <person name="Mauceli E."/>
            <person name="MacCallum I."/>
        </authorList>
    </citation>
    <scope>NUCLEOTIDE SEQUENCE [LARGE SCALE GENOMIC DNA]</scope>
    <source>
        <strain evidence="4">MSH-3 / Tucson 14011-0111.49</strain>
    </source>
</reference>
<dbReference type="EMBL" id="CH479179">
    <property type="protein sequence ID" value="EDW24293.1"/>
    <property type="molecule type" value="Genomic_DNA"/>
</dbReference>
<feature type="signal peptide" evidence="2">
    <location>
        <begin position="1"/>
        <end position="29"/>
    </location>
</feature>
<gene>
    <name evidence="3" type="primary">Dper\GL24069</name>
    <name evidence="3" type="ORF">Dper_GL24069</name>
</gene>
<organism evidence="4">
    <name type="scientific">Drosophila persimilis</name>
    <name type="common">Fruit fly</name>
    <dbReference type="NCBI Taxonomy" id="7234"/>
    <lineage>
        <taxon>Eukaryota</taxon>
        <taxon>Metazoa</taxon>
        <taxon>Ecdysozoa</taxon>
        <taxon>Arthropoda</taxon>
        <taxon>Hexapoda</taxon>
        <taxon>Insecta</taxon>
        <taxon>Pterygota</taxon>
        <taxon>Neoptera</taxon>
        <taxon>Endopterygota</taxon>
        <taxon>Diptera</taxon>
        <taxon>Brachycera</taxon>
        <taxon>Muscomorpha</taxon>
        <taxon>Ephydroidea</taxon>
        <taxon>Drosophilidae</taxon>
        <taxon>Drosophila</taxon>
        <taxon>Sophophora</taxon>
    </lineage>
</organism>
<evidence type="ECO:0000313" key="4">
    <source>
        <dbReference type="Proteomes" id="UP000008744"/>
    </source>
</evidence>
<evidence type="ECO:0000256" key="1">
    <source>
        <dbReference type="SAM" id="MobiDB-lite"/>
    </source>
</evidence>
<feature type="chain" id="PRO_5002802834" evidence="2">
    <location>
        <begin position="30"/>
        <end position="115"/>
    </location>
</feature>
<dbReference type="PhylomeDB" id="B4G3B1"/>
<accession>B4G3B1</accession>
<sequence>MNGISKNLAGGCLIKTALIVGLLVSLASTLPVTEEQSSTAATNVSAPSIQTTEKLAEGAELVDGPLDAAGQLRFPPDGNGGFFQKFGQRLKNKKTTTTTTTTTTTSSTTQPPSSI</sequence>
<feature type="region of interest" description="Disordered" evidence="1">
    <location>
        <begin position="77"/>
        <end position="115"/>
    </location>
</feature>
<dbReference type="OMA" id="LIGCQIK"/>
<evidence type="ECO:0000256" key="2">
    <source>
        <dbReference type="SAM" id="SignalP"/>
    </source>
</evidence>
<dbReference type="Proteomes" id="UP000008744">
    <property type="component" value="Unassembled WGS sequence"/>
</dbReference>
<proteinExistence type="predicted"/>
<evidence type="ECO:0000313" key="3">
    <source>
        <dbReference type="EMBL" id="EDW24293.1"/>
    </source>
</evidence>
<keyword evidence="2" id="KW-0732">Signal</keyword>
<dbReference type="AlphaFoldDB" id="B4G3B1"/>